<gene>
    <name evidence="4" type="ORF">D9757_001935</name>
</gene>
<dbReference type="InterPro" id="IPR051053">
    <property type="entry name" value="ECH/Chromodomain_protein"/>
</dbReference>
<comment type="subcellular location">
    <subcellularLocation>
        <location evidence="1">Peroxisome</location>
    </subcellularLocation>
</comment>
<keyword evidence="3" id="KW-0413">Isomerase</keyword>
<proteinExistence type="predicted"/>
<comment type="caution">
    <text evidence="4">The sequence shown here is derived from an EMBL/GenBank/DDBJ whole genome shotgun (WGS) entry which is preliminary data.</text>
</comment>
<dbReference type="AlphaFoldDB" id="A0A8H5HXL8"/>
<dbReference type="Proteomes" id="UP000518752">
    <property type="component" value="Unassembled WGS sequence"/>
</dbReference>
<protein>
    <submittedName>
        <fullName evidence="4">Uncharacterized protein</fullName>
    </submittedName>
</protein>
<dbReference type="PANTHER" id="PTHR43684">
    <property type="match status" value="1"/>
</dbReference>
<dbReference type="PANTHER" id="PTHR43684:SF1">
    <property type="entry name" value="ENOYL-COA DELTA ISOMERASE 2"/>
    <property type="match status" value="1"/>
</dbReference>
<dbReference type="CDD" id="cd06558">
    <property type="entry name" value="crotonase-like"/>
    <property type="match status" value="1"/>
</dbReference>
<reference evidence="4 5" key="1">
    <citation type="journal article" date="2020" name="ISME J.">
        <title>Uncovering the hidden diversity of litter-decomposition mechanisms in mushroom-forming fungi.</title>
        <authorList>
            <person name="Floudas D."/>
            <person name="Bentzer J."/>
            <person name="Ahren D."/>
            <person name="Johansson T."/>
            <person name="Persson P."/>
            <person name="Tunlid A."/>
        </authorList>
    </citation>
    <scope>NUCLEOTIDE SEQUENCE [LARGE SCALE GENOMIC DNA]</scope>
    <source>
        <strain evidence="4 5">CBS 406.79</strain>
    </source>
</reference>
<dbReference type="OrthoDB" id="448450at2759"/>
<evidence type="ECO:0000256" key="1">
    <source>
        <dbReference type="ARBA" id="ARBA00004275"/>
    </source>
</evidence>
<dbReference type="GO" id="GO:0006635">
    <property type="term" value="P:fatty acid beta-oxidation"/>
    <property type="evidence" value="ECO:0007669"/>
    <property type="project" value="TreeGrafter"/>
</dbReference>
<sequence>MSTLAVNVANSIATITFNRPKSYNAITTEDYEAFADALRAIDKRDDVLVTVWQATGKWFCAGTDVKDRIPLEGDTLRQQFLKRIAHTTTDCGQALYSHSKVLVAALNGPVMGKKLHLVSYMVFYDVAVCMIFDSRAIFKHFWGILTSYSPFQRRGSPFHLLFWESIIAEGGSSVSFINRMGPARANEVLLWGKKKTAQELLACNFINDIFPSESTEEFHAAVRSHLLRQLDGLDPAAVLSVKKLLRAGLNEKNDPNAVNLRESYAQAERFESGIPERQFSRIARKEIKHKL</sequence>
<dbReference type="InterPro" id="IPR001753">
    <property type="entry name" value="Enoyl-CoA_hydra/iso"/>
</dbReference>
<evidence type="ECO:0000256" key="2">
    <source>
        <dbReference type="ARBA" id="ARBA00023140"/>
    </source>
</evidence>
<dbReference type="Pfam" id="PF00378">
    <property type="entry name" value="ECH_1"/>
    <property type="match status" value="1"/>
</dbReference>
<name>A0A8H5HXL8_9AGAR</name>
<dbReference type="EMBL" id="JAACJN010000010">
    <property type="protein sequence ID" value="KAF5391426.1"/>
    <property type="molecule type" value="Genomic_DNA"/>
</dbReference>
<dbReference type="GO" id="GO:0005782">
    <property type="term" value="C:peroxisomal matrix"/>
    <property type="evidence" value="ECO:0007669"/>
    <property type="project" value="TreeGrafter"/>
</dbReference>
<evidence type="ECO:0000256" key="3">
    <source>
        <dbReference type="ARBA" id="ARBA00023235"/>
    </source>
</evidence>
<evidence type="ECO:0000313" key="4">
    <source>
        <dbReference type="EMBL" id="KAF5391426.1"/>
    </source>
</evidence>
<accession>A0A8H5HXL8</accession>
<evidence type="ECO:0000313" key="5">
    <source>
        <dbReference type="Proteomes" id="UP000518752"/>
    </source>
</evidence>
<organism evidence="4 5">
    <name type="scientific">Collybiopsis confluens</name>
    <dbReference type="NCBI Taxonomy" id="2823264"/>
    <lineage>
        <taxon>Eukaryota</taxon>
        <taxon>Fungi</taxon>
        <taxon>Dikarya</taxon>
        <taxon>Basidiomycota</taxon>
        <taxon>Agaricomycotina</taxon>
        <taxon>Agaricomycetes</taxon>
        <taxon>Agaricomycetidae</taxon>
        <taxon>Agaricales</taxon>
        <taxon>Marasmiineae</taxon>
        <taxon>Omphalotaceae</taxon>
        <taxon>Collybiopsis</taxon>
    </lineage>
</organism>
<keyword evidence="5" id="KW-1185">Reference proteome</keyword>
<dbReference type="GO" id="GO:0004165">
    <property type="term" value="F:delta(3)-delta(2)-enoyl-CoA isomerase activity"/>
    <property type="evidence" value="ECO:0007669"/>
    <property type="project" value="UniProtKB-ARBA"/>
</dbReference>
<dbReference type="InterPro" id="IPR029045">
    <property type="entry name" value="ClpP/crotonase-like_dom_sf"/>
</dbReference>
<keyword evidence="2" id="KW-0576">Peroxisome</keyword>
<dbReference type="SUPFAM" id="SSF52096">
    <property type="entry name" value="ClpP/crotonase"/>
    <property type="match status" value="2"/>
</dbReference>
<dbReference type="Gene3D" id="3.90.226.10">
    <property type="entry name" value="2-enoyl-CoA Hydratase, Chain A, domain 1"/>
    <property type="match status" value="2"/>
</dbReference>